<proteinExistence type="inferred from homology"/>
<dbReference type="Pfam" id="PF14913">
    <property type="entry name" value="DPCD"/>
    <property type="match status" value="1"/>
</dbReference>
<gene>
    <name evidence="3" type="ORF">AAG570_002756</name>
</gene>
<keyword evidence="4" id="KW-1185">Reference proteome</keyword>
<reference evidence="3 4" key="1">
    <citation type="submission" date="2024-07" db="EMBL/GenBank/DDBJ databases">
        <title>Chromosome-level genome assembly of the water stick insect Ranatra chinensis (Heteroptera: Nepidae).</title>
        <authorList>
            <person name="Liu X."/>
        </authorList>
    </citation>
    <scope>NUCLEOTIDE SEQUENCE [LARGE SCALE GENOMIC DNA]</scope>
    <source>
        <strain evidence="3">Cailab_2021Rc</strain>
        <tissue evidence="3">Muscle</tissue>
    </source>
</reference>
<comment type="caution">
    <text evidence="3">The sequence shown here is derived from an EMBL/GenBank/DDBJ whole genome shotgun (WGS) entry which is preliminary data.</text>
</comment>
<dbReference type="PANTHER" id="PTHR31921:SF1">
    <property type="entry name" value="PROTEIN DPCD"/>
    <property type="match status" value="1"/>
</dbReference>
<dbReference type="InterPro" id="IPR026224">
    <property type="entry name" value="DPCD"/>
</dbReference>
<evidence type="ECO:0000256" key="1">
    <source>
        <dbReference type="ARBA" id="ARBA00010597"/>
    </source>
</evidence>
<comment type="similarity">
    <text evidence="1">Belongs to the DPCD family.</text>
</comment>
<dbReference type="EMBL" id="JBFDAA010000013">
    <property type="protein sequence ID" value="KAL1122425.1"/>
    <property type="molecule type" value="Genomic_DNA"/>
</dbReference>
<evidence type="ECO:0000313" key="3">
    <source>
        <dbReference type="EMBL" id="KAL1122425.1"/>
    </source>
</evidence>
<dbReference type="PANTHER" id="PTHR31921">
    <property type="entry name" value="PROTEIN DPCD"/>
    <property type="match status" value="1"/>
</dbReference>
<protein>
    <recommendedName>
        <fullName evidence="2">Protein DPCD</fullName>
    </recommendedName>
</protein>
<dbReference type="PRINTS" id="PR02065">
    <property type="entry name" value="PROTEINDPCD"/>
</dbReference>
<sequence>MAEEYSTETNVLLRRALKTKSSILSKENWTVEVGDPEVQRTTVESIGIKETSDSPYVVRRVTKTSLEWRIRNLPYPVETYSVTANQQRCSIVVETTNKKYYKELKVPDLERVGLSPIQNNISFTHKYNTLIISYKKPEEVLDMERKVLQELKTVKTIKGGNLPCNPS</sequence>
<dbReference type="Proteomes" id="UP001558652">
    <property type="component" value="Unassembled WGS sequence"/>
</dbReference>
<evidence type="ECO:0000313" key="4">
    <source>
        <dbReference type="Proteomes" id="UP001558652"/>
    </source>
</evidence>
<evidence type="ECO:0000256" key="2">
    <source>
        <dbReference type="ARBA" id="ARBA00020330"/>
    </source>
</evidence>
<organism evidence="3 4">
    <name type="scientific">Ranatra chinensis</name>
    <dbReference type="NCBI Taxonomy" id="642074"/>
    <lineage>
        <taxon>Eukaryota</taxon>
        <taxon>Metazoa</taxon>
        <taxon>Ecdysozoa</taxon>
        <taxon>Arthropoda</taxon>
        <taxon>Hexapoda</taxon>
        <taxon>Insecta</taxon>
        <taxon>Pterygota</taxon>
        <taxon>Neoptera</taxon>
        <taxon>Paraneoptera</taxon>
        <taxon>Hemiptera</taxon>
        <taxon>Heteroptera</taxon>
        <taxon>Panheteroptera</taxon>
        <taxon>Nepomorpha</taxon>
        <taxon>Nepidae</taxon>
        <taxon>Ranatrinae</taxon>
        <taxon>Ranatra</taxon>
    </lineage>
</organism>
<name>A0ABD0Y4U7_9HEMI</name>
<accession>A0ABD0Y4U7</accession>
<dbReference type="AlphaFoldDB" id="A0ABD0Y4U7"/>